<evidence type="ECO:0000313" key="1">
    <source>
        <dbReference type="EMBL" id="SJM92815.1"/>
    </source>
</evidence>
<reference evidence="2" key="1">
    <citation type="submission" date="2017-02" db="EMBL/GenBank/DDBJ databases">
        <authorList>
            <person name="Daims H."/>
        </authorList>
    </citation>
    <scope>NUCLEOTIDE SEQUENCE [LARGE SCALE GENOMIC DNA]</scope>
</reference>
<dbReference type="EMBL" id="FUKJ01000215">
    <property type="protein sequence ID" value="SJM92815.1"/>
    <property type="molecule type" value="Genomic_DNA"/>
</dbReference>
<dbReference type="Pfam" id="PF07592">
    <property type="entry name" value="DDE_Tnp_ISAZ013"/>
    <property type="match status" value="1"/>
</dbReference>
<proteinExistence type="predicted"/>
<accession>A0A1R4H9A0</accession>
<dbReference type="RefSeq" id="WP_256969544.1">
    <property type="nucleotide sequence ID" value="NZ_FUKJ01000215.1"/>
</dbReference>
<dbReference type="AlphaFoldDB" id="A0A1R4H9A0"/>
<name>A0A1R4H9A0_9GAMM</name>
<dbReference type="NCBIfam" id="NF033519">
    <property type="entry name" value="transpos_ISAzo13"/>
    <property type="match status" value="1"/>
</dbReference>
<dbReference type="InterPro" id="IPR011518">
    <property type="entry name" value="Transposase_36"/>
</dbReference>
<keyword evidence="2" id="KW-1185">Reference proteome</keyword>
<dbReference type="Proteomes" id="UP000195442">
    <property type="component" value="Unassembled WGS sequence"/>
</dbReference>
<evidence type="ECO:0000313" key="2">
    <source>
        <dbReference type="Proteomes" id="UP000195442"/>
    </source>
</evidence>
<sequence>MTLTPYSPEIERQMQEMYVRLSEKDKRLYAGVEALKLPYGGVSYIAELFGCSRNTVMRGIIELRGQEIIPRKRDRMAGGGRKQTVGIKDKGDIDEVFLLILKEHTAGNPMDEKVKWTNLTKANIAELLVKEGLKVSRNIIVKLLKKHGYVKRKPLKKKAGGGHVDRNAQFERIAELRKLYKSEGNPVISVDTKKKELIGNLSRNGKIYTTETIEVYDHDFTSLAEGVAVPHTIYDIAQNKAYVTIGTSRDTSEFACDSIRQWWSNHGKFIYLTATSILMLMDGGGSNSSRHYIFKQDLQALADELGIDIRVAHYPPHTSKWNPIEHRVFPHITRAMQGMVLTSHELTKELIETATTKAGLSVVACILNKVYLTKRKVAAGFKESMRILFDSVLGRWNYVATPKNAH</sequence>
<protein>
    <submittedName>
        <fullName evidence="1">Transposase</fullName>
    </submittedName>
</protein>
<organism evidence="1 2">
    <name type="scientific">Crenothrix polyspora</name>
    <dbReference type="NCBI Taxonomy" id="360316"/>
    <lineage>
        <taxon>Bacteria</taxon>
        <taxon>Pseudomonadati</taxon>
        <taxon>Pseudomonadota</taxon>
        <taxon>Gammaproteobacteria</taxon>
        <taxon>Methylococcales</taxon>
        <taxon>Crenotrichaceae</taxon>
        <taxon>Crenothrix</taxon>
    </lineage>
</organism>
<gene>
    <name evidence="1" type="ORF">CRENPOLYSF2_2920001</name>
</gene>